<dbReference type="GO" id="GO:0140990">
    <property type="term" value="P:primary piRNA processing"/>
    <property type="evidence" value="ECO:0007669"/>
    <property type="project" value="Ensembl"/>
</dbReference>
<dbReference type="InParanoid" id="A0A3Q3G5T0"/>
<dbReference type="Proteomes" id="UP000261660">
    <property type="component" value="Unplaced"/>
</dbReference>
<dbReference type="FunCoup" id="A0A3Q3G5T0">
    <property type="interactions" value="9"/>
</dbReference>
<dbReference type="GO" id="GO:0046872">
    <property type="term" value="F:metal ion binding"/>
    <property type="evidence" value="ECO:0007669"/>
    <property type="project" value="UniProtKB-KW"/>
</dbReference>
<dbReference type="FunFam" id="3.40.50.150:FF:000124">
    <property type="entry name" value="HEN methyltransferase 1"/>
    <property type="match status" value="1"/>
</dbReference>
<dbReference type="Ensembl" id="ENSLBET00000027619.1">
    <property type="protein sequence ID" value="ENSLBEP00000026323.1"/>
    <property type="gene ID" value="ENSLBEG00000020059.1"/>
</dbReference>
<dbReference type="GO" id="GO:0090486">
    <property type="term" value="F:small RNA 2'-O-methyltransferase activity"/>
    <property type="evidence" value="ECO:0007669"/>
    <property type="project" value="UniProtKB-EC"/>
</dbReference>
<keyword evidence="4" id="KW-0489">Methyltransferase</keyword>
<keyword evidence="5" id="KW-0808">Transferase</keyword>
<dbReference type="InterPro" id="IPR029063">
    <property type="entry name" value="SAM-dependent_MTases_sf"/>
</dbReference>
<reference evidence="14" key="1">
    <citation type="submission" date="2025-08" db="UniProtKB">
        <authorList>
            <consortium name="Ensembl"/>
        </authorList>
    </citation>
    <scope>IDENTIFICATION</scope>
</reference>
<keyword evidence="9" id="KW-0694">RNA-binding</keyword>
<proteinExistence type="inferred from homology"/>
<organism evidence="14 15">
    <name type="scientific">Labrus bergylta</name>
    <name type="common">ballan wrasse</name>
    <dbReference type="NCBI Taxonomy" id="56723"/>
    <lineage>
        <taxon>Eukaryota</taxon>
        <taxon>Metazoa</taxon>
        <taxon>Chordata</taxon>
        <taxon>Craniata</taxon>
        <taxon>Vertebrata</taxon>
        <taxon>Euteleostomi</taxon>
        <taxon>Actinopterygii</taxon>
        <taxon>Neopterygii</taxon>
        <taxon>Teleostei</taxon>
        <taxon>Neoteleostei</taxon>
        <taxon>Acanthomorphata</taxon>
        <taxon>Eupercaria</taxon>
        <taxon>Labriformes</taxon>
        <taxon>Labridae</taxon>
        <taxon>Labrus</taxon>
    </lineage>
</organism>
<keyword evidence="15" id="KW-1185">Reference proteome</keyword>
<dbReference type="GO" id="GO:0043487">
    <property type="term" value="P:regulation of RNA stability"/>
    <property type="evidence" value="ECO:0007669"/>
    <property type="project" value="Ensembl"/>
</dbReference>
<evidence type="ECO:0000256" key="6">
    <source>
        <dbReference type="ARBA" id="ARBA00022691"/>
    </source>
</evidence>
<dbReference type="InterPro" id="IPR026610">
    <property type="entry name" value="Hen1"/>
</dbReference>
<dbReference type="GO" id="GO:0043186">
    <property type="term" value="C:P granule"/>
    <property type="evidence" value="ECO:0007669"/>
    <property type="project" value="Ensembl"/>
</dbReference>
<name>A0A3Q3G5T0_9LABR</name>
<comment type="catalytic activity">
    <reaction evidence="13">
        <text>small RNA 3'-end nucleotide + S-adenosyl-L-methionine = small RNA 3'-end 2'-O-methylnucleotide + S-adenosyl-L-homocysteine + H(+)</text>
        <dbReference type="Rhea" id="RHEA:37887"/>
        <dbReference type="Rhea" id="RHEA-COMP:10415"/>
        <dbReference type="Rhea" id="RHEA-COMP:10416"/>
        <dbReference type="ChEBI" id="CHEBI:15378"/>
        <dbReference type="ChEBI" id="CHEBI:57856"/>
        <dbReference type="ChEBI" id="CHEBI:59789"/>
        <dbReference type="ChEBI" id="CHEBI:74896"/>
        <dbReference type="ChEBI" id="CHEBI:74898"/>
        <dbReference type="EC" id="2.1.1.386"/>
    </reaction>
</comment>
<evidence type="ECO:0000313" key="15">
    <source>
        <dbReference type="Proteomes" id="UP000261660"/>
    </source>
</evidence>
<evidence type="ECO:0000256" key="12">
    <source>
        <dbReference type="ARBA" id="ARBA00035025"/>
    </source>
</evidence>
<dbReference type="AlphaFoldDB" id="A0A3Q3G5T0"/>
<keyword evidence="7" id="KW-0479">Metal-binding</keyword>
<comment type="similarity">
    <text evidence="2">Belongs to the methyltransferase superfamily. HEN1 family.</text>
</comment>
<dbReference type="GO" id="GO:0048599">
    <property type="term" value="P:oocyte development"/>
    <property type="evidence" value="ECO:0007669"/>
    <property type="project" value="Ensembl"/>
</dbReference>
<evidence type="ECO:0000256" key="1">
    <source>
        <dbReference type="ARBA" id="ARBA00001946"/>
    </source>
</evidence>
<dbReference type="GeneTree" id="ENSGT00390000004798"/>
<keyword evidence="8" id="KW-0460">Magnesium</keyword>
<evidence type="ECO:0000313" key="14">
    <source>
        <dbReference type="Ensembl" id="ENSLBEP00000026323.1"/>
    </source>
</evidence>
<dbReference type="GO" id="GO:0001510">
    <property type="term" value="P:RNA methylation"/>
    <property type="evidence" value="ECO:0007669"/>
    <property type="project" value="Ensembl"/>
</dbReference>
<evidence type="ECO:0000256" key="3">
    <source>
        <dbReference type="ARBA" id="ARBA00021330"/>
    </source>
</evidence>
<dbReference type="PANTHER" id="PTHR21404">
    <property type="entry name" value="HEN1"/>
    <property type="match status" value="1"/>
</dbReference>
<evidence type="ECO:0000256" key="13">
    <source>
        <dbReference type="ARBA" id="ARBA00048418"/>
    </source>
</evidence>
<evidence type="ECO:0000256" key="4">
    <source>
        <dbReference type="ARBA" id="ARBA00022603"/>
    </source>
</evidence>
<keyword evidence="10" id="KW-0943">RNA-mediated gene silencing</keyword>
<dbReference type="GO" id="GO:0003723">
    <property type="term" value="F:RNA binding"/>
    <property type="evidence" value="ECO:0007669"/>
    <property type="project" value="UniProtKB-KW"/>
</dbReference>
<evidence type="ECO:0000256" key="8">
    <source>
        <dbReference type="ARBA" id="ARBA00022842"/>
    </source>
</evidence>
<evidence type="ECO:0000256" key="10">
    <source>
        <dbReference type="ARBA" id="ARBA00023158"/>
    </source>
</evidence>
<dbReference type="STRING" id="56723.ENSLBEP00000026323"/>
<protein>
    <recommendedName>
        <fullName evidence="3">Small RNA 2'-O-methyltransferase</fullName>
        <ecNumber evidence="12">2.1.1.386</ecNumber>
    </recommendedName>
    <alternativeName>
        <fullName evidence="11">HEN1 methyltransferase homolog 1</fullName>
    </alternativeName>
</protein>
<dbReference type="EC" id="2.1.1.386" evidence="12"/>
<dbReference type="GO" id="GO:0030422">
    <property type="term" value="P:siRNA processing"/>
    <property type="evidence" value="ECO:0007669"/>
    <property type="project" value="TreeGrafter"/>
</dbReference>
<keyword evidence="6" id="KW-0949">S-adenosyl-L-methionine</keyword>
<evidence type="ECO:0000256" key="5">
    <source>
        <dbReference type="ARBA" id="ARBA00022679"/>
    </source>
</evidence>
<reference evidence="14" key="2">
    <citation type="submission" date="2025-09" db="UniProtKB">
        <authorList>
            <consortium name="Ensembl"/>
        </authorList>
    </citation>
    <scope>IDENTIFICATION</scope>
</reference>
<evidence type="ECO:0000256" key="9">
    <source>
        <dbReference type="ARBA" id="ARBA00022884"/>
    </source>
</evidence>
<evidence type="ECO:0000256" key="11">
    <source>
        <dbReference type="ARBA" id="ARBA00029981"/>
    </source>
</evidence>
<dbReference type="PANTHER" id="PTHR21404:SF3">
    <property type="entry name" value="SMALL RNA 2'-O-METHYLTRANSFERASE"/>
    <property type="match status" value="1"/>
</dbReference>
<evidence type="ECO:0000256" key="7">
    <source>
        <dbReference type="ARBA" id="ARBA00022723"/>
    </source>
</evidence>
<comment type="cofactor">
    <cofactor evidence="1">
        <name>Mg(2+)</name>
        <dbReference type="ChEBI" id="CHEBI:18420"/>
    </cofactor>
</comment>
<accession>A0A3Q3G5T0</accession>
<dbReference type="GO" id="GO:0005634">
    <property type="term" value="C:nucleus"/>
    <property type="evidence" value="ECO:0007669"/>
    <property type="project" value="TreeGrafter"/>
</dbReference>
<evidence type="ECO:0000256" key="2">
    <source>
        <dbReference type="ARBA" id="ARBA00009026"/>
    </source>
</evidence>
<dbReference type="SUPFAM" id="SSF53335">
    <property type="entry name" value="S-adenosyl-L-methionine-dependent methyltransferases"/>
    <property type="match status" value="1"/>
</dbReference>
<sequence>MEPMFSPPLHRQRHQFVIDFVKRNKSKKVVDLGCGECSLLRKLKFHREVELLVGVDIDGAKVKKRMHDLVPISTDYLQPTYDQLCIELYQGSVTQSDSRLRGFDLVTSIELIEHLTLPDVEYFSEVVFGYMTPVAVIVSTPNSEFNPLLPGLKGFRHTDHKFEWTRAEFQSWALKVSLKYGYEVEFTGVGEAPTGHDERVGFCSQIGVFHRLMGRDGCNILFAGDAIDVFSYTLLYSINYPSLHDNNILRRVLVTEVLYWAENLRRRWIEEKTGERDDCYTQCQAEGGDQCPGSSEQDMEMQEKQTAHGAEMNHLMEHRGRALLEYQAGEGDEEFWTKGKGKQESSTLQRSVSVPLAVLWTSCPKVGALSGSLSNLRRLLMDGPEVKLSQDGSALLVNLQEQGTYSSVSFKCVTFDL</sequence>
<dbReference type="Gene3D" id="3.40.50.150">
    <property type="entry name" value="Vaccinia Virus protein VP39"/>
    <property type="match status" value="1"/>
</dbReference>